<name>A0A1Z5J0T3_9LACO</name>
<gene>
    <name evidence="2" type="ORF">IWT5_00814</name>
</gene>
<proteinExistence type="predicted"/>
<feature type="chain" id="PRO_5038794372" description="SCP domain-containing protein" evidence="1">
    <location>
        <begin position="25"/>
        <end position="248"/>
    </location>
</feature>
<dbReference type="EMBL" id="BCMJ01000003">
    <property type="protein sequence ID" value="GAX07664.1"/>
    <property type="molecule type" value="Genomic_DNA"/>
</dbReference>
<feature type="signal peptide" evidence="1">
    <location>
        <begin position="1"/>
        <end position="24"/>
    </location>
</feature>
<evidence type="ECO:0008006" key="4">
    <source>
        <dbReference type="Google" id="ProtNLM"/>
    </source>
</evidence>
<reference evidence="2 3" key="1">
    <citation type="submission" date="2015-11" db="EMBL/GenBank/DDBJ databases">
        <title>Draft genome sequences of new species of the genus Lactobacillus isolated from orchardgrass silage.</title>
        <authorList>
            <person name="Tohno M."/>
            <person name="Tanizawa Y."/>
            <person name="Arita M."/>
        </authorList>
    </citation>
    <scope>NUCLEOTIDE SEQUENCE [LARGE SCALE GENOMIC DNA]</scope>
    <source>
        <strain evidence="2 3">IWT5</strain>
    </source>
</reference>
<dbReference type="OrthoDB" id="1766522at2"/>
<evidence type="ECO:0000256" key="1">
    <source>
        <dbReference type="SAM" id="SignalP"/>
    </source>
</evidence>
<evidence type="ECO:0000313" key="2">
    <source>
        <dbReference type="EMBL" id="GAX07664.1"/>
    </source>
</evidence>
<dbReference type="Proteomes" id="UP000223370">
    <property type="component" value="Unassembled WGS sequence"/>
</dbReference>
<organism evidence="2 3">
    <name type="scientific">Secundilactobacillus silagincola</name>
    <dbReference type="NCBI Taxonomy" id="1714681"/>
    <lineage>
        <taxon>Bacteria</taxon>
        <taxon>Bacillati</taxon>
        <taxon>Bacillota</taxon>
        <taxon>Bacilli</taxon>
        <taxon>Lactobacillales</taxon>
        <taxon>Lactobacillaceae</taxon>
        <taxon>Secundilactobacillus</taxon>
    </lineage>
</organism>
<comment type="caution">
    <text evidence="2">The sequence shown here is derived from an EMBL/GenBank/DDBJ whole genome shotgun (WGS) entry which is preliminary data.</text>
</comment>
<keyword evidence="3" id="KW-1185">Reference proteome</keyword>
<protein>
    <recommendedName>
        <fullName evidence="4">SCP domain-containing protein</fullName>
    </recommendedName>
</protein>
<accession>A0A1Z5J0T3</accession>
<evidence type="ECO:0000313" key="3">
    <source>
        <dbReference type="Proteomes" id="UP000223370"/>
    </source>
</evidence>
<sequence length="248" mass="27736" precursor="true">MKKYLFKRVSMMILGVAVLFAALAVTPTVGNASTKLRSYSNIKDASYTVNQKATVYTNGKLTHKKGTMKSFGKVVTGYYAAHITKNGKKTVYYKFETANGKTGWAWHGYFKKFTPKEKFSVAKYNADLLNEINSLRKKNAQLPLKVDANLQSKIAVPEANKFAKNPSNFVSQKNFQAGILAKKLGLSLDQELWGAGSYLYNTNKEAATKNLQLWLKGDSFDVTWNNYEVVGISTVHSGSKYYTVFELN</sequence>
<dbReference type="AlphaFoldDB" id="A0A1Z5J0T3"/>
<keyword evidence="1" id="KW-0732">Signal</keyword>
<dbReference type="RefSeq" id="WP_098824041.1">
    <property type="nucleotide sequence ID" value="NZ_BCMJ01000003.1"/>
</dbReference>